<reference evidence="1 2" key="1">
    <citation type="submission" date="2021-02" db="EMBL/GenBank/DDBJ databases">
        <title>A novel species of genus Amphritea isolated from a fishpond in China.</title>
        <authorList>
            <person name="Lu H."/>
        </authorList>
    </citation>
    <scope>NUCLEOTIDE SEQUENCE [LARGE SCALE GENOMIC DNA]</scope>
    <source>
        <strain evidence="1 2">RP18W</strain>
    </source>
</reference>
<dbReference type="EMBL" id="JAFFZP010000057">
    <property type="protein sequence ID" value="MBN0989831.1"/>
    <property type="molecule type" value="Genomic_DNA"/>
</dbReference>
<gene>
    <name evidence="1" type="ORF">JW498_20920</name>
</gene>
<name>A0ABS2WDY7_9GAMM</name>
<sequence length="243" mass="27707">MSNLENLIKQALASDNVADVVNGLETSLANDGVGEHELAWALGVVFEKNITEAFRFIPTFLERYPQSLHPVRVFYSDLLARQGQYDLATDEARFYLRCLSDSKLIDDLQGKPILQDGVARAWLLLSAVYTEVGARSYSKRVVEAGLKCSLPSSWVETFNKELSQLDDELQSSEVKALDEKWERFFTASDEWEYLDNCCQEKKFPLLQKRIELLKDNFKFNPSFNLNDEMLKVVTQSNGAFTLV</sequence>
<accession>A0ABS2WDY7</accession>
<keyword evidence="2" id="KW-1185">Reference proteome</keyword>
<dbReference type="RefSeq" id="WP_205214492.1">
    <property type="nucleotide sequence ID" value="NZ_JAFFZP010000057.1"/>
</dbReference>
<comment type="caution">
    <text evidence="1">The sequence shown here is derived from an EMBL/GenBank/DDBJ whole genome shotgun (WGS) entry which is preliminary data.</text>
</comment>
<organism evidence="1 2">
    <name type="scientific">Amphritea pacifica</name>
    <dbReference type="NCBI Taxonomy" id="2811233"/>
    <lineage>
        <taxon>Bacteria</taxon>
        <taxon>Pseudomonadati</taxon>
        <taxon>Pseudomonadota</taxon>
        <taxon>Gammaproteobacteria</taxon>
        <taxon>Oceanospirillales</taxon>
        <taxon>Oceanospirillaceae</taxon>
        <taxon>Amphritea</taxon>
    </lineage>
</organism>
<protein>
    <recommendedName>
        <fullName evidence="3">Tetratricopeptide repeat protein</fullName>
    </recommendedName>
</protein>
<evidence type="ECO:0000313" key="1">
    <source>
        <dbReference type="EMBL" id="MBN0989831.1"/>
    </source>
</evidence>
<evidence type="ECO:0008006" key="3">
    <source>
        <dbReference type="Google" id="ProtNLM"/>
    </source>
</evidence>
<evidence type="ECO:0000313" key="2">
    <source>
        <dbReference type="Proteomes" id="UP000760472"/>
    </source>
</evidence>
<proteinExistence type="predicted"/>
<dbReference type="Proteomes" id="UP000760472">
    <property type="component" value="Unassembled WGS sequence"/>
</dbReference>